<dbReference type="GO" id="GO:0050071">
    <property type="term" value="F:phosphatidylglycerol lysyltransferase activity"/>
    <property type="evidence" value="ECO:0007669"/>
    <property type="project" value="UniProtKB-EC"/>
</dbReference>
<dbReference type="InterPro" id="IPR051211">
    <property type="entry name" value="PG_lysyltransferase"/>
</dbReference>
<dbReference type="EMBL" id="CAKKNS010000001">
    <property type="protein sequence ID" value="CAH0416280.1"/>
    <property type="molecule type" value="Genomic_DNA"/>
</dbReference>
<dbReference type="SUPFAM" id="SSF55729">
    <property type="entry name" value="Acyl-CoA N-acyltransferases (Nat)"/>
    <property type="match status" value="1"/>
</dbReference>
<comment type="subcellular location">
    <subcellularLocation>
        <location evidence="1">Cell membrane</location>
        <topology evidence="1">Multi-pass membrane protein</topology>
    </subcellularLocation>
</comment>
<keyword evidence="6 16" id="KW-0808">Transferase</keyword>
<feature type="transmembrane region" description="Helical" evidence="14">
    <location>
        <begin position="92"/>
        <end position="113"/>
    </location>
</feature>
<dbReference type="NCBIfam" id="TIGR00374">
    <property type="entry name" value="flippase-like domain"/>
    <property type="match status" value="1"/>
</dbReference>
<evidence type="ECO:0000256" key="2">
    <source>
        <dbReference type="ARBA" id="ARBA00008627"/>
    </source>
</evidence>
<keyword evidence="5" id="KW-1003">Cell membrane</keyword>
<dbReference type="Proteomes" id="UP000789707">
    <property type="component" value="Unassembled WGS sequence"/>
</dbReference>
<evidence type="ECO:0000256" key="13">
    <source>
        <dbReference type="ARBA" id="ARBA00047540"/>
    </source>
</evidence>
<evidence type="ECO:0000313" key="17">
    <source>
        <dbReference type="Proteomes" id="UP000789707"/>
    </source>
</evidence>
<feature type="transmembrane region" description="Helical" evidence="14">
    <location>
        <begin position="50"/>
        <end position="72"/>
    </location>
</feature>
<dbReference type="InterPro" id="IPR022791">
    <property type="entry name" value="L-PG_synthase/AglD"/>
</dbReference>
<protein>
    <recommendedName>
        <fullName evidence="4">Phosphatidylglycerol lysyltransferase</fullName>
        <ecNumber evidence="3">2.3.2.3</ecNumber>
    </recommendedName>
    <alternativeName>
        <fullName evidence="12">Lysylphosphatidylglycerol synthase</fullName>
    </alternativeName>
</protein>
<evidence type="ECO:0000256" key="12">
    <source>
        <dbReference type="ARBA" id="ARBA00031899"/>
    </source>
</evidence>
<organism evidence="16 17">
    <name type="scientific">Periweissella fabaria</name>
    <dbReference type="NCBI Taxonomy" id="546157"/>
    <lineage>
        <taxon>Bacteria</taxon>
        <taxon>Bacillati</taxon>
        <taxon>Bacillota</taxon>
        <taxon>Bacilli</taxon>
        <taxon>Lactobacillales</taxon>
        <taxon>Lactobacillaceae</taxon>
        <taxon>Periweissella</taxon>
    </lineage>
</organism>
<feature type="transmembrane region" description="Helical" evidence="14">
    <location>
        <begin position="198"/>
        <end position="220"/>
    </location>
</feature>
<feature type="transmembrane region" description="Helical" evidence="14">
    <location>
        <begin position="320"/>
        <end position="338"/>
    </location>
</feature>
<keyword evidence="11" id="KW-0046">Antibiotic resistance</keyword>
<comment type="caution">
    <text evidence="16">The sequence shown here is derived from an EMBL/GenBank/DDBJ whole genome shotgun (WGS) entry which is preliminary data.</text>
</comment>
<dbReference type="InterPro" id="IPR024320">
    <property type="entry name" value="LPG_synthase_C"/>
</dbReference>
<feature type="transmembrane region" description="Helical" evidence="14">
    <location>
        <begin position="484"/>
        <end position="503"/>
    </location>
</feature>
<evidence type="ECO:0000256" key="1">
    <source>
        <dbReference type="ARBA" id="ARBA00004651"/>
    </source>
</evidence>
<feature type="transmembrane region" description="Helical" evidence="14">
    <location>
        <begin position="407"/>
        <end position="423"/>
    </location>
</feature>
<dbReference type="RefSeq" id="WP_230096339.1">
    <property type="nucleotide sequence ID" value="NZ_CAKKNS010000001.1"/>
</dbReference>
<feature type="transmembrane region" description="Helical" evidence="14">
    <location>
        <begin position="444"/>
        <end position="464"/>
    </location>
</feature>
<keyword evidence="17" id="KW-1185">Reference proteome</keyword>
<dbReference type="PANTHER" id="PTHR34697:SF2">
    <property type="entry name" value="PHOSPHATIDYLGLYCEROL LYSYLTRANSFERASE"/>
    <property type="match status" value="1"/>
</dbReference>
<proteinExistence type="inferred from homology"/>
<evidence type="ECO:0000256" key="3">
    <source>
        <dbReference type="ARBA" id="ARBA00012014"/>
    </source>
</evidence>
<dbReference type="EC" id="2.3.2.3" evidence="3"/>
<keyword evidence="7 14" id="KW-0812">Transmembrane</keyword>
<feature type="transmembrane region" description="Helical" evidence="14">
    <location>
        <begin position="17"/>
        <end position="38"/>
    </location>
</feature>
<feature type="transmembrane region" description="Helical" evidence="14">
    <location>
        <begin position="165"/>
        <end position="186"/>
    </location>
</feature>
<accession>A0ABM8Z4K0</accession>
<evidence type="ECO:0000259" key="15">
    <source>
        <dbReference type="Pfam" id="PF09924"/>
    </source>
</evidence>
<feature type="transmembrane region" description="Helical" evidence="14">
    <location>
        <begin position="358"/>
        <end position="378"/>
    </location>
</feature>
<comment type="catalytic activity">
    <reaction evidence="13">
        <text>L-lysyl-tRNA(Lys) + a 1,2-diacyl-sn-glycero-3-phospho-(1'-sn-glycerol) = a 1,2-diacyl-sn-glycero-3-phospho-1'-(3'-O-L-lysyl)-sn-glycerol + tRNA(Lys)</text>
        <dbReference type="Rhea" id="RHEA:10668"/>
        <dbReference type="Rhea" id="RHEA-COMP:9696"/>
        <dbReference type="Rhea" id="RHEA-COMP:9697"/>
        <dbReference type="ChEBI" id="CHEBI:64716"/>
        <dbReference type="ChEBI" id="CHEBI:75792"/>
        <dbReference type="ChEBI" id="CHEBI:78442"/>
        <dbReference type="ChEBI" id="CHEBI:78529"/>
        <dbReference type="EC" id="2.3.2.3"/>
    </reaction>
</comment>
<reference evidence="16 17" key="1">
    <citation type="submission" date="2021-11" db="EMBL/GenBank/DDBJ databases">
        <authorList>
            <person name="Depoorter E."/>
        </authorList>
    </citation>
    <scope>NUCLEOTIDE SEQUENCE [LARGE SCALE GENOMIC DNA]</scope>
    <source>
        <strain evidence="16 17">LMG 24289</strain>
    </source>
</reference>
<feature type="transmembrane region" description="Helical" evidence="14">
    <location>
        <begin position="385"/>
        <end position="401"/>
    </location>
</feature>
<evidence type="ECO:0000256" key="7">
    <source>
        <dbReference type="ARBA" id="ARBA00022692"/>
    </source>
</evidence>
<name>A0ABM8Z4K0_9LACO</name>
<gene>
    <name evidence="16" type="primary">mprF</name>
    <name evidence="16" type="ORF">WFA24289_00579</name>
</gene>
<evidence type="ECO:0000256" key="14">
    <source>
        <dbReference type="SAM" id="Phobius"/>
    </source>
</evidence>
<dbReference type="NCBIfam" id="NF033480">
    <property type="entry name" value="bifunc_MprF"/>
    <property type="match status" value="1"/>
</dbReference>
<feature type="transmembrane region" description="Helical" evidence="14">
    <location>
        <begin position="279"/>
        <end position="299"/>
    </location>
</feature>
<keyword evidence="16" id="KW-0012">Acyltransferase</keyword>
<feature type="domain" description="Phosphatidylglycerol lysyltransferase C-terminal" evidence="15">
    <location>
        <begin position="532"/>
        <end position="822"/>
    </location>
</feature>
<keyword evidence="9" id="KW-0443">Lipid metabolism</keyword>
<evidence type="ECO:0000256" key="5">
    <source>
        <dbReference type="ARBA" id="ARBA00022475"/>
    </source>
</evidence>
<evidence type="ECO:0000256" key="10">
    <source>
        <dbReference type="ARBA" id="ARBA00023136"/>
    </source>
</evidence>
<evidence type="ECO:0000256" key="4">
    <source>
        <dbReference type="ARBA" id="ARBA00021546"/>
    </source>
</evidence>
<sequence>MKKIKALFHKYSKWLEIIFLATVTLAVFVEIISISKSISPGALARQFGDVALWKLIVVIVIGLIGVSPMVAYDYLLNKTLDNKLKFMYLFESSWVINTINNLAGFGGFVSVGLRTEFYGKKIENKQFAATLTRLFMFIMSGLSFYSLVALIMIFTGVATDYVGNFWIWLVGGTLYIPFVWVTSTLNKNVITNKFKLQVTGISIMEWTGVVVTFFTAGWALGMPVPFHQVLPLLIAATIIGICSLIPGSIGSFDVIMILGLSELGVNRELALAWLLLYRIAYYFIPFAIGLVLLVHTFGTTFNERYNKVPGEILMSVGHRIVSALLYFSGVIMVLYATVPDAFEYWDWLRRLNPWSANIISEFPSILLGFMLLMAARGITSKVKRALYPTLIILVLTLIYMIYHEVSYLSVAFAVILMLLVWLSRKRLFRKQFVYSWEARTIDGIIWATLVIIYVVIGVYSLPGIKNIRFIRPQHLDFILFPSMSVWISGAMAIVIVAISTVVIERFFEGHRVVPGEKLQGNEARLDQIITTFNGNATSQLAYLGDKRLYFYQNAEHEDTVAIQFRPVNNKLIVMGDLIGNPLDFPMAVEQFIHESDDLGYDPVFYEVSQEIAMLAHEFGFNFIKMGEEAHVELPEFTLAGKKRKAERTMCNKLEREGFKFSVVQPPFDEEFMQDLRVVSDAWLHGRKEKGFSLGFFKESYLQKEPIAIVQDPEGKIVAFTTIMDSNNAVEISIDLMRFTSAAPSGVMDYMFIKLFTHMQEQGYIDFNLGMAPLANVGTYYRSFTEERIANLVYQFGTNFYSFQGLRRFKAKYADEWRARYTSYSKTSFILYVMIALLVADNSSVEPQTGHRFGIFRFNRNN</sequence>
<dbReference type="InterPro" id="IPR016181">
    <property type="entry name" value="Acyl_CoA_acyltransferase"/>
</dbReference>
<feature type="transmembrane region" description="Helical" evidence="14">
    <location>
        <begin position="134"/>
        <end position="159"/>
    </location>
</feature>
<dbReference type="Pfam" id="PF09924">
    <property type="entry name" value="LPG_synthase_C"/>
    <property type="match status" value="1"/>
</dbReference>
<evidence type="ECO:0000256" key="11">
    <source>
        <dbReference type="ARBA" id="ARBA00023251"/>
    </source>
</evidence>
<keyword evidence="8 14" id="KW-1133">Transmembrane helix</keyword>
<dbReference type="PANTHER" id="PTHR34697">
    <property type="entry name" value="PHOSPHATIDYLGLYCEROL LYSYLTRANSFERASE"/>
    <property type="match status" value="1"/>
</dbReference>
<evidence type="ECO:0000256" key="8">
    <source>
        <dbReference type="ARBA" id="ARBA00022989"/>
    </source>
</evidence>
<evidence type="ECO:0000313" key="16">
    <source>
        <dbReference type="EMBL" id="CAH0416280.1"/>
    </source>
</evidence>
<evidence type="ECO:0000256" key="9">
    <source>
        <dbReference type="ARBA" id="ARBA00023098"/>
    </source>
</evidence>
<comment type="similarity">
    <text evidence="2">Belongs to the LPG synthase family.</text>
</comment>
<keyword evidence="10 14" id="KW-0472">Membrane</keyword>
<evidence type="ECO:0000256" key="6">
    <source>
        <dbReference type="ARBA" id="ARBA00022679"/>
    </source>
</evidence>
<feature type="transmembrane region" description="Helical" evidence="14">
    <location>
        <begin position="226"/>
        <end position="245"/>
    </location>
</feature>